<proteinExistence type="predicted"/>
<organism evidence="4 5">
    <name type="scientific">Pelodictyon luteolum</name>
    <dbReference type="NCBI Taxonomy" id="1100"/>
    <lineage>
        <taxon>Bacteria</taxon>
        <taxon>Pseudomonadati</taxon>
        <taxon>Chlorobiota</taxon>
        <taxon>Chlorobiia</taxon>
        <taxon>Chlorobiales</taxon>
        <taxon>Chlorobiaceae</taxon>
        <taxon>Chlorobium/Pelodictyon group</taxon>
        <taxon>Pelodictyon</taxon>
    </lineage>
</organism>
<dbReference type="AlphaFoldDB" id="A0A165LBF4"/>
<dbReference type="GO" id="GO:0051287">
    <property type="term" value="F:NAD binding"/>
    <property type="evidence" value="ECO:0007669"/>
    <property type="project" value="InterPro"/>
</dbReference>
<dbReference type="EMBL" id="LVWG01000033">
    <property type="protein sequence ID" value="KZK73818.1"/>
    <property type="molecule type" value="Genomic_DNA"/>
</dbReference>
<evidence type="ECO:0000256" key="3">
    <source>
        <dbReference type="ARBA" id="ARBA00023027"/>
    </source>
</evidence>
<keyword evidence="2" id="KW-0560">Oxidoreductase</keyword>
<evidence type="ECO:0000313" key="5">
    <source>
        <dbReference type="Proteomes" id="UP000076481"/>
    </source>
</evidence>
<dbReference type="GO" id="GO:0016491">
    <property type="term" value="F:oxidoreductase activity"/>
    <property type="evidence" value="ECO:0007669"/>
    <property type="project" value="UniProtKB-KW"/>
</dbReference>
<dbReference type="RefSeq" id="WP_303681990.1">
    <property type="nucleotide sequence ID" value="NZ_LVWG01000033.1"/>
</dbReference>
<evidence type="ECO:0000256" key="1">
    <source>
        <dbReference type="ARBA" id="ARBA00022723"/>
    </source>
</evidence>
<gene>
    <name evidence="4" type="ORF">A3K90_03200</name>
</gene>
<reference evidence="4 5" key="1">
    <citation type="submission" date="2016-03" db="EMBL/GenBank/DDBJ databases">
        <title>Speciation and ecological success in dimly lit waters: horizontal gene transfer in a green sulfur bacteria bloom unveiled by metagenomic assembly.</title>
        <authorList>
            <person name="Llorens-Mares T."/>
            <person name="Liu Z."/>
            <person name="Allen L.Z."/>
            <person name="Rusch D.B."/>
            <person name="Craig M.T."/>
            <person name="Dupont C.L."/>
            <person name="Bryant D.A."/>
            <person name="Casamayor E.O."/>
        </authorList>
    </citation>
    <scope>NUCLEOTIDE SEQUENCE [LARGE SCALE GENOMIC DNA]</scope>
    <source>
        <strain evidence="4">CIII</strain>
    </source>
</reference>
<sequence length="338" mass="36354">MRIVFSLGDPHGIGPEIILKGFLELQKSGHRFAVAGSYRVLEHYRQTLGLPIELERVEDARALEHLPSCSCGVLPVLSVAEPLSIEPGTLTAEAGSIAMQSVKVAAELCRNGQFDALVTAPLHKESLALAGCPDSGHTGMLGRMFSVPSPIMLFADRVSGLKVALLTIHEPLERVPQLVRNTDIDLFLLRLSACIETDFGIEHPSIAVLGLNPHASDGGVMGCEEEELIRPAILRLQQRMHLEGPFPADGFFGARMQSRFDVVLAMYHDQGLLPFKVLAFHSGVNVTLGLPIVRTSPDHGTGFDRAGKGTASAESLHEAALLAATIAENRKKKTGLSL</sequence>
<keyword evidence="3" id="KW-0520">NAD</keyword>
<evidence type="ECO:0000313" key="4">
    <source>
        <dbReference type="EMBL" id="KZK73818.1"/>
    </source>
</evidence>
<comment type="caution">
    <text evidence="4">The sequence shown here is derived from an EMBL/GenBank/DDBJ whole genome shotgun (WGS) entry which is preliminary data.</text>
</comment>
<protein>
    <submittedName>
        <fullName evidence="4">4-hydroxythreonine-4-phosphate dehydrogenase PdxA</fullName>
    </submittedName>
</protein>
<dbReference type="SUPFAM" id="SSF53659">
    <property type="entry name" value="Isocitrate/Isopropylmalate dehydrogenase-like"/>
    <property type="match status" value="1"/>
</dbReference>
<dbReference type="InterPro" id="IPR005255">
    <property type="entry name" value="PdxA_fam"/>
</dbReference>
<accession>A0A165LBF4</accession>
<dbReference type="PANTHER" id="PTHR30004">
    <property type="entry name" value="4-HYDROXYTHREONINE-4-PHOSPHATE DEHYDROGENASE"/>
    <property type="match status" value="1"/>
</dbReference>
<dbReference type="NCBIfam" id="TIGR00557">
    <property type="entry name" value="pdxA"/>
    <property type="match status" value="1"/>
</dbReference>
<dbReference type="GO" id="GO:0046872">
    <property type="term" value="F:metal ion binding"/>
    <property type="evidence" value="ECO:0007669"/>
    <property type="project" value="UniProtKB-KW"/>
</dbReference>
<name>A0A165LBF4_PELLU</name>
<dbReference type="Gene3D" id="3.40.718.10">
    <property type="entry name" value="Isopropylmalate Dehydrogenase"/>
    <property type="match status" value="1"/>
</dbReference>
<evidence type="ECO:0000256" key="2">
    <source>
        <dbReference type="ARBA" id="ARBA00023002"/>
    </source>
</evidence>
<dbReference type="Pfam" id="PF04166">
    <property type="entry name" value="PdxA"/>
    <property type="match status" value="1"/>
</dbReference>
<dbReference type="Proteomes" id="UP000076481">
    <property type="component" value="Unassembled WGS sequence"/>
</dbReference>
<keyword evidence="1" id="KW-0479">Metal-binding</keyword>
<dbReference type="PANTHER" id="PTHR30004:SF6">
    <property type="entry name" value="D-THREONATE 4-PHOSPHATE DEHYDROGENASE"/>
    <property type="match status" value="1"/>
</dbReference>